<evidence type="ECO:0000256" key="1">
    <source>
        <dbReference type="ARBA" id="ARBA00004571"/>
    </source>
</evidence>
<dbReference type="InterPro" id="IPR010916">
    <property type="entry name" value="TonB_box_CS"/>
</dbReference>
<dbReference type="GO" id="GO:0009279">
    <property type="term" value="C:cell outer membrane"/>
    <property type="evidence" value="ECO:0007669"/>
    <property type="project" value="UniProtKB-SubCell"/>
</dbReference>
<evidence type="ECO:0000256" key="9">
    <source>
        <dbReference type="ARBA" id="ARBA00023136"/>
    </source>
</evidence>
<feature type="signal peptide" evidence="15">
    <location>
        <begin position="1"/>
        <end position="19"/>
    </location>
</feature>
<evidence type="ECO:0000256" key="10">
    <source>
        <dbReference type="ARBA" id="ARBA00023170"/>
    </source>
</evidence>
<dbReference type="Gene3D" id="2.40.170.20">
    <property type="entry name" value="TonB-dependent receptor, beta-barrel domain"/>
    <property type="match status" value="1"/>
</dbReference>
<sequence>MTTPSHFGLTAIAASLALAAPLATAQTAATAPAQLETITVIGARSPQPLADTLGDITVIDRETIERAGQSTLAELLSRTHSIEYIDTGGPQNVASLFVRGANANQTLILVDGLRFNSATAGTSAFNSIPLEHIERIEVLRGASSSLYGADAVGGVINIITRGAADQPFVPHFSVGFGSRGTSRVSAGVAGSSHGWRYAVNANYGQSKGYNITTPDNAYAYNPDRDSYYQRNVSASLGYAWRTGHEVSAEVFHTRVNGGYDNGEPYFNDRVLQRVEGFAISSRDRLADNWYSTLRLGSTRDDNRNVTAPSFGTDEDSSLTRFRTRQNQYLWQNEFQLASTQRLTVALERLEQRVTGDLQDWSAGFPVDVDYPTTKRNTNSATAVYTGDFDRHHLQASLRHDDDSQYDGQTTGGAAYGFDLTPNLRATVAANTAFHAPTFNDLYYPGGGNPDLEPEKSRNVEAGLRWHNASSELGATVYRNRVTNLILGWPPINVGKAVLRGVTLTGAHRWQDTTLRASVDFADPHNAETGEQLPYRAKRTLRLAADQRFGPALLGAEWYLTSERYSSARERLGGYGRLDLTAGYDINRDTQVQLRVNNVFDKDYTLNPGYATQGTSVFVNLAWRPR</sequence>
<dbReference type="CDD" id="cd01347">
    <property type="entry name" value="ligand_gated_channel"/>
    <property type="match status" value="1"/>
</dbReference>
<comment type="similarity">
    <text evidence="2 12 14">Belongs to the TonB-dependent receptor family.</text>
</comment>
<evidence type="ECO:0000256" key="11">
    <source>
        <dbReference type="ARBA" id="ARBA00023237"/>
    </source>
</evidence>
<evidence type="ECO:0000256" key="3">
    <source>
        <dbReference type="ARBA" id="ARBA00022448"/>
    </source>
</evidence>
<feature type="domain" description="TonB-dependent receptor plug" evidence="17">
    <location>
        <begin position="49"/>
        <end position="155"/>
    </location>
</feature>
<comment type="subcellular location">
    <subcellularLocation>
        <location evidence="1 12">Cell outer membrane</location>
        <topology evidence="1 12">Multi-pass membrane protein</topology>
    </subcellularLocation>
</comment>
<dbReference type="GO" id="GO:0015889">
    <property type="term" value="P:cobalamin transport"/>
    <property type="evidence" value="ECO:0007669"/>
    <property type="project" value="TreeGrafter"/>
</dbReference>
<keyword evidence="8 13" id="KW-0798">TonB box</keyword>
<dbReference type="PANTHER" id="PTHR30069">
    <property type="entry name" value="TONB-DEPENDENT OUTER MEMBRANE RECEPTOR"/>
    <property type="match status" value="1"/>
</dbReference>
<dbReference type="Pfam" id="PF07715">
    <property type="entry name" value="Plug"/>
    <property type="match status" value="1"/>
</dbReference>
<dbReference type="RefSeq" id="WP_143946390.1">
    <property type="nucleotide sequence ID" value="NZ_BAABMB010000001.1"/>
</dbReference>
<dbReference type="EMBL" id="VLTJ01000003">
    <property type="protein sequence ID" value="TSH98852.1"/>
    <property type="molecule type" value="Genomic_DNA"/>
</dbReference>
<dbReference type="Pfam" id="PF00593">
    <property type="entry name" value="TonB_dep_Rec_b-barrel"/>
    <property type="match status" value="1"/>
</dbReference>
<evidence type="ECO:0000259" key="16">
    <source>
        <dbReference type="Pfam" id="PF00593"/>
    </source>
</evidence>
<evidence type="ECO:0000256" key="5">
    <source>
        <dbReference type="ARBA" id="ARBA00022692"/>
    </source>
</evidence>
<keyword evidence="4 12" id="KW-1134">Transmembrane beta strand</keyword>
<organism evidence="18 19">
    <name type="scientific">Verticiella sediminum</name>
    <dbReference type="NCBI Taxonomy" id="1247510"/>
    <lineage>
        <taxon>Bacteria</taxon>
        <taxon>Pseudomonadati</taxon>
        <taxon>Pseudomonadota</taxon>
        <taxon>Betaproteobacteria</taxon>
        <taxon>Burkholderiales</taxon>
        <taxon>Alcaligenaceae</taxon>
        <taxon>Verticiella</taxon>
    </lineage>
</organism>
<name>A0A556B111_9BURK</name>
<keyword evidence="11 12" id="KW-0998">Cell outer membrane</keyword>
<evidence type="ECO:0000256" key="4">
    <source>
        <dbReference type="ARBA" id="ARBA00022452"/>
    </source>
</evidence>
<dbReference type="PROSITE" id="PS52016">
    <property type="entry name" value="TONB_DEPENDENT_REC_3"/>
    <property type="match status" value="1"/>
</dbReference>
<dbReference type="InterPro" id="IPR039426">
    <property type="entry name" value="TonB-dep_rcpt-like"/>
</dbReference>
<reference evidence="18 19" key="1">
    <citation type="submission" date="2019-07" db="EMBL/GenBank/DDBJ databases">
        <title>Qingshengfaniella alkalisoli gen. nov., sp. nov., isolated from saline soil.</title>
        <authorList>
            <person name="Xu L."/>
            <person name="Huang X.-X."/>
            <person name="Sun J.-Q."/>
        </authorList>
    </citation>
    <scope>NUCLEOTIDE SEQUENCE [LARGE SCALE GENOMIC DNA]</scope>
    <source>
        <strain evidence="18 19">DSM 27279</strain>
    </source>
</reference>
<dbReference type="SUPFAM" id="SSF56935">
    <property type="entry name" value="Porins"/>
    <property type="match status" value="1"/>
</dbReference>
<comment type="caution">
    <text evidence="18">The sequence shown here is derived from an EMBL/GenBank/DDBJ whole genome shotgun (WGS) entry which is preliminary data.</text>
</comment>
<protein>
    <submittedName>
        <fullName evidence="18">TonB-dependent receptor</fullName>
    </submittedName>
</protein>
<evidence type="ECO:0000256" key="2">
    <source>
        <dbReference type="ARBA" id="ARBA00009810"/>
    </source>
</evidence>
<dbReference type="AlphaFoldDB" id="A0A556B111"/>
<evidence type="ECO:0000313" key="19">
    <source>
        <dbReference type="Proteomes" id="UP000318405"/>
    </source>
</evidence>
<evidence type="ECO:0000259" key="17">
    <source>
        <dbReference type="Pfam" id="PF07715"/>
    </source>
</evidence>
<dbReference type="InterPro" id="IPR000531">
    <property type="entry name" value="Beta-barrel_TonB"/>
</dbReference>
<feature type="chain" id="PRO_5021988714" evidence="15">
    <location>
        <begin position="20"/>
        <end position="625"/>
    </location>
</feature>
<evidence type="ECO:0000256" key="14">
    <source>
        <dbReference type="RuleBase" id="RU003357"/>
    </source>
</evidence>
<dbReference type="Proteomes" id="UP000318405">
    <property type="component" value="Unassembled WGS sequence"/>
</dbReference>
<dbReference type="InterPro" id="IPR037066">
    <property type="entry name" value="Plug_dom_sf"/>
</dbReference>
<dbReference type="InterPro" id="IPR012910">
    <property type="entry name" value="Plug_dom"/>
</dbReference>
<evidence type="ECO:0000256" key="6">
    <source>
        <dbReference type="ARBA" id="ARBA00022729"/>
    </source>
</evidence>
<proteinExistence type="inferred from homology"/>
<keyword evidence="7" id="KW-0406">Ion transport</keyword>
<dbReference type="PANTHER" id="PTHR30069:SF53">
    <property type="entry name" value="COLICIN I RECEPTOR-RELATED"/>
    <property type="match status" value="1"/>
</dbReference>
<keyword evidence="3 12" id="KW-0813">Transport</keyword>
<keyword evidence="5 12" id="KW-0812">Transmembrane</keyword>
<evidence type="ECO:0000256" key="13">
    <source>
        <dbReference type="PROSITE-ProRule" id="PRU10143"/>
    </source>
</evidence>
<evidence type="ECO:0000256" key="7">
    <source>
        <dbReference type="ARBA" id="ARBA00023065"/>
    </source>
</evidence>
<keyword evidence="10 18" id="KW-0675">Receptor</keyword>
<evidence type="ECO:0000256" key="15">
    <source>
        <dbReference type="SAM" id="SignalP"/>
    </source>
</evidence>
<feature type="short sequence motif" description="TonB box" evidence="13">
    <location>
        <begin position="37"/>
        <end position="43"/>
    </location>
</feature>
<dbReference type="PROSITE" id="PS00430">
    <property type="entry name" value="TONB_DEPENDENT_REC_1"/>
    <property type="match status" value="1"/>
</dbReference>
<evidence type="ECO:0000256" key="8">
    <source>
        <dbReference type="ARBA" id="ARBA00023077"/>
    </source>
</evidence>
<keyword evidence="9 12" id="KW-0472">Membrane</keyword>
<dbReference type="InterPro" id="IPR036942">
    <property type="entry name" value="Beta-barrel_TonB_sf"/>
</dbReference>
<keyword evidence="6 15" id="KW-0732">Signal</keyword>
<evidence type="ECO:0000313" key="18">
    <source>
        <dbReference type="EMBL" id="TSH98852.1"/>
    </source>
</evidence>
<feature type="domain" description="TonB-dependent receptor-like beta-barrel" evidence="16">
    <location>
        <begin position="212"/>
        <end position="598"/>
    </location>
</feature>
<dbReference type="GO" id="GO:0006811">
    <property type="term" value="P:monoatomic ion transport"/>
    <property type="evidence" value="ECO:0007669"/>
    <property type="project" value="UniProtKB-KW"/>
</dbReference>
<dbReference type="OrthoDB" id="183532at2"/>
<accession>A0A556B111</accession>
<gene>
    <name evidence="18" type="ORF">FOZ76_01680</name>
</gene>
<evidence type="ECO:0000256" key="12">
    <source>
        <dbReference type="PROSITE-ProRule" id="PRU01360"/>
    </source>
</evidence>
<keyword evidence="19" id="KW-1185">Reference proteome</keyword>
<dbReference type="Gene3D" id="2.170.130.10">
    <property type="entry name" value="TonB-dependent receptor, plug domain"/>
    <property type="match status" value="1"/>
</dbReference>